<name>A0A1G2N118_9BACT</name>
<dbReference type="STRING" id="1802315.A3F51_03290"/>
<dbReference type="EMBL" id="MHRT01000001">
    <property type="protein sequence ID" value="OHA29723.1"/>
    <property type="molecule type" value="Genomic_DNA"/>
</dbReference>
<dbReference type="AlphaFoldDB" id="A0A1G2N118"/>
<evidence type="ECO:0000256" key="1">
    <source>
        <dbReference type="SAM" id="MobiDB-lite"/>
    </source>
</evidence>
<feature type="compositionally biased region" description="Acidic residues" evidence="1">
    <location>
        <begin position="62"/>
        <end position="81"/>
    </location>
</feature>
<reference evidence="2 3" key="1">
    <citation type="journal article" date="2016" name="Nat. Commun.">
        <title>Thousands of microbial genomes shed light on interconnected biogeochemical processes in an aquifer system.</title>
        <authorList>
            <person name="Anantharaman K."/>
            <person name="Brown C.T."/>
            <person name="Hug L.A."/>
            <person name="Sharon I."/>
            <person name="Castelle C.J."/>
            <person name="Probst A.J."/>
            <person name="Thomas B.C."/>
            <person name="Singh A."/>
            <person name="Wilkins M.J."/>
            <person name="Karaoz U."/>
            <person name="Brodie E.L."/>
            <person name="Williams K.H."/>
            <person name="Hubbard S.S."/>
            <person name="Banfield J.F."/>
        </authorList>
    </citation>
    <scope>NUCLEOTIDE SEQUENCE [LARGE SCALE GENOMIC DNA]</scope>
</reference>
<organism evidence="2 3">
    <name type="scientific">Candidatus Taylorbacteria bacterium RIFCSPHIGHO2_12_FULL_45_16</name>
    <dbReference type="NCBI Taxonomy" id="1802315"/>
    <lineage>
        <taxon>Bacteria</taxon>
        <taxon>Candidatus Tayloriibacteriota</taxon>
    </lineage>
</organism>
<dbReference type="Proteomes" id="UP000178089">
    <property type="component" value="Unassembled WGS sequence"/>
</dbReference>
<evidence type="ECO:0000313" key="3">
    <source>
        <dbReference type="Proteomes" id="UP000178089"/>
    </source>
</evidence>
<protein>
    <submittedName>
        <fullName evidence="2">Uncharacterized protein</fullName>
    </submittedName>
</protein>
<proteinExistence type="predicted"/>
<evidence type="ECO:0000313" key="2">
    <source>
        <dbReference type="EMBL" id="OHA29723.1"/>
    </source>
</evidence>
<feature type="region of interest" description="Disordered" evidence="1">
    <location>
        <begin position="62"/>
        <end position="91"/>
    </location>
</feature>
<gene>
    <name evidence="2" type="ORF">A3F51_03290</name>
</gene>
<accession>A0A1G2N118</accession>
<sequence>MATITKARLKTKKLLPASDTHTKETEQEPVLEIKSGKSKKPIEIEESEAIIGVEEKIEEDPLVAPVEEDDSADEISLDGEEINPFGDRWEE</sequence>
<comment type="caution">
    <text evidence="2">The sequence shown here is derived from an EMBL/GenBank/DDBJ whole genome shotgun (WGS) entry which is preliminary data.</text>
</comment>